<evidence type="ECO:0000313" key="2">
    <source>
        <dbReference type="Proteomes" id="UP001060085"/>
    </source>
</evidence>
<proteinExistence type="predicted"/>
<gene>
    <name evidence="1" type="ORF">M9H77_32780</name>
</gene>
<dbReference type="Proteomes" id="UP001060085">
    <property type="component" value="Linkage Group LG07"/>
</dbReference>
<keyword evidence="2" id="KW-1185">Reference proteome</keyword>
<reference evidence="2" key="1">
    <citation type="journal article" date="2023" name="Nat. Plants">
        <title>Single-cell RNA sequencing provides a high-resolution roadmap for understanding the multicellular compartmentation of specialized metabolism.</title>
        <authorList>
            <person name="Sun S."/>
            <person name="Shen X."/>
            <person name="Li Y."/>
            <person name="Li Y."/>
            <person name="Wang S."/>
            <person name="Li R."/>
            <person name="Zhang H."/>
            <person name="Shen G."/>
            <person name="Guo B."/>
            <person name="Wei J."/>
            <person name="Xu J."/>
            <person name="St-Pierre B."/>
            <person name="Chen S."/>
            <person name="Sun C."/>
        </authorList>
    </citation>
    <scope>NUCLEOTIDE SEQUENCE [LARGE SCALE GENOMIC DNA]</scope>
</reference>
<organism evidence="1 2">
    <name type="scientific">Catharanthus roseus</name>
    <name type="common">Madagascar periwinkle</name>
    <name type="synonym">Vinca rosea</name>
    <dbReference type="NCBI Taxonomy" id="4058"/>
    <lineage>
        <taxon>Eukaryota</taxon>
        <taxon>Viridiplantae</taxon>
        <taxon>Streptophyta</taxon>
        <taxon>Embryophyta</taxon>
        <taxon>Tracheophyta</taxon>
        <taxon>Spermatophyta</taxon>
        <taxon>Magnoliopsida</taxon>
        <taxon>eudicotyledons</taxon>
        <taxon>Gunneridae</taxon>
        <taxon>Pentapetalae</taxon>
        <taxon>asterids</taxon>
        <taxon>lamiids</taxon>
        <taxon>Gentianales</taxon>
        <taxon>Apocynaceae</taxon>
        <taxon>Rauvolfioideae</taxon>
        <taxon>Vinceae</taxon>
        <taxon>Catharanthinae</taxon>
        <taxon>Catharanthus</taxon>
    </lineage>
</organism>
<protein>
    <submittedName>
        <fullName evidence="1">Uncharacterized protein</fullName>
    </submittedName>
</protein>
<evidence type="ECO:0000313" key="1">
    <source>
        <dbReference type="EMBL" id="KAI5655593.1"/>
    </source>
</evidence>
<accession>A0ACC0A6F4</accession>
<name>A0ACC0A6F4_CATRO</name>
<sequence>MDQNCLKSLSLHLFSLIHPSIHFPFQLIPAFMLTPLRSGRQQGMSSDTTKENASVIDSSLTEWKNDMGNLGGPESPAYRANEKPCQMGAEGKGHSVGKLQNSTEVKKVKPRKTRYFIIKSLNHQNLQLSIKKGIWATQVMNEPILEEAFHVRTLILYLDIFMNILSIVTVHRHILILQSSGKVILIFSVNASGFFQGYAQMMSTFGWRRDNLWSQGTGGTNPWGRSFKVKWLQLNDLPFAKTLHLKNPLNDNKPVKISRDCQELPQDIGEALCDLLDGKDDVDG</sequence>
<comment type="caution">
    <text evidence="1">The sequence shown here is derived from an EMBL/GenBank/DDBJ whole genome shotgun (WGS) entry which is preliminary data.</text>
</comment>
<dbReference type="EMBL" id="CM044707">
    <property type="protein sequence ID" value="KAI5655593.1"/>
    <property type="molecule type" value="Genomic_DNA"/>
</dbReference>